<sequence>MQRIRMFEEAVQQMAARGELPGSIHLSIGQEAQIVGACMALGDRDYITGNHRSHGHPIGKNASLRGLMAELLGRSTGVCRGKGGSMHLADFSVGSLGESAIIAGGVPVATGAALSAKVTGNGRIALAFFGDGGANQGVLYESMNMAAVWDLPVIFLCENNRYASLTPLTEVTRHTRIADRATGFGLPGVCVEDGQDVEAVHAAVSAAAERARAGDGPTLIEVLTYRYRDHSEGLRFRDAYAGATRDADELASWRARDPILIGAGRLAELGASAADIAAVDDAVRAEIEDCVQFALDSPLPEAAAAFDDLYTDRVVAAPVGAL</sequence>
<comment type="cofactor">
    <cofactor evidence="2">
        <name>thiamine diphosphate</name>
        <dbReference type="ChEBI" id="CHEBI:58937"/>
    </cofactor>
</comment>
<dbReference type="Pfam" id="PF00676">
    <property type="entry name" value="E1_dh"/>
    <property type="match status" value="1"/>
</dbReference>
<evidence type="ECO:0000256" key="3">
    <source>
        <dbReference type="ARBA" id="ARBA00023002"/>
    </source>
</evidence>
<evidence type="ECO:0000256" key="1">
    <source>
        <dbReference type="ARBA" id="ARBA00001946"/>
    </source>
</evidence>
<evidence type="ECO:0000313" key="7">
    <source>
        <dbReference type="Proteomes" id="UP001140293"/>
    </source>
</evidence>
<dbReference type="PANTHER" id="PTHR11516">
    <property type="entry name" value="PYRUVATE DEHYDROGENASE E1 COMPONENT, ALPHA SUBUNIT BACTERIAL AND ORGANELLAR"/>
    <property type="match status" value="1"/>
</dbReference>
<accession>A0A9X3BM53</accession>
<dbReference type="GO" id="GO:0004739">
    <property type="term" value="F:pyruvate dehydrogenase (acetyl-transferring) activity"/>
    <property type="evidence" value="ECO:0007669"/>
    <property type="project" value="TreeGrafter"/>
</dbReference>
<reference evidence="6" key="1">
    <citation type="submission" date="2020-07" db="EMBL/GenBank/DDBJ databases">
        <authorList>
            <person name="Pettersson B.M.F."/>
            <person name="Behra P.R.K."/>
            <person name="Ramesh M."/>
            <person name="Das S."/>
            <person name="Dasgupta S."/>
            <person name="Kirsebom L.A."/>
        </authorList>
    </citation>
    <scope>NUCLEOTIDE SEQUENCE</scope>
    <source>
        <strain evidence="6">DSM 44615</strain>
    </source>
</reference>
<dbReference type="EMBL" id="JACKSJ010000051">
    <property type="protein sequence ID" value="MCV7169575.1"/>
    <property type="molecule type" value="Genomic_DNA"/>
</dbReference>
<comment type="caution">
    <text evidence="6">The sequence shown here is derived from an EMBL/GenBank/DDBJ whole genome shotgun (WGS) entry which is preliminary data.</text>
</comment>
<dbReference type="SUPFAM" id="SSF52518">
    <property type="entry name" value="Thiamin diphosphate-binding fold (THDP-binding)"/>
    <property type="match status" value="1"/>
</dbReference>
<dbReference type="CDD" id="cd02000">
    <property type="entry name" value="TPP_E1_PDC_ADC_BCADC"/>
    <property type="match status" value="1"/>
</dbReference>
<dbReference type="PANTHER" id="PTHR11516:SF60">
    <property type="entry name" value="PYRUVATE DEHYDROGENASE E1 COMPONENT SUBUNIT ALPHA"/>
    <property type="match status" value="1"/>
</dbReference>
<feature type="domain" description="Dehydrogenase E1 component" evidence="5">
    <location>
        <begin position="1"/>
        <end position="301"/>
    </location>
</feature>
<keyword evidence="3" id="KW-0560">Oxidoreductase</keyword>
<proteinExistence type="predicted"/>
<name>A0A9X3BM53_9MYCO</name>
<evidence type="ECO:0000259" key="5">
    <source>
        <dbReference type="Pfam" id="PF00676"/>
    </source>
</evidence>
<evidence type="ECO:0000256" key="4">
    <source>
        <dbReference type="ARBA" id="ARBA00023052"/>
    </source>
</evidence>
<dbReference type="GO" id="GO:0006086">
    <property type="term" value="P:pyruvate decarboxylation to acetyl-CoA"/>
    <property type="evidence" value="ECO:0007669"/>
    <property type="project" value="TreeGrafter"/>
</dbReference>
<comment type="cofactor">
    <cofactor evidence="1">
        <name>Mg(2+)</name>
        <dbReference type="ChEBI" id="CHEBI:18420"/>
    </cofactor>
</comment>
<dbReference type="AlphaFoldDB" id="A0A9X3BM53"/>
<dbReference type="InterPro" id="IPR029061">
    <property type="entry name" value="THDP-binding"/>
</dbReference>
<keyword evidence="4" id="KW-0786">Thiamine pyrophosphate</keyword>
<keyword evidence="7" id="KW-1185">Reference proteome</keyword>
<evidence type="ECO:0000313" key="6">
    <source>
        <dbReference type="EMBL" id="MCV7169575.1"/>
    </source>
</evidence>
<dbReference type="InterPro" id="IPR001017">
    <property type="entry name" value="DH_E1"/>
</dbReference>
<dbReference type="Gene3D" id="3.40.50.970">
    <property type="match status" value="1"/>
</dbReference>
<reference evidence="6" key="2">
    <citation type="journal article" date="2022" name="BMC Genomics">
        <title>Comparative genome analysis of mycobacteria focusing on tRNA and non-coding RNA.</title>
        <authorList>
            <person name="Behra P.R.K."/>
            <person name="Pettersson B.M.F."/>
            <person name="Ramesh M."/>
            <person name="Das S."/>
            <person name="Dasgupta S."/>
            <person name="Kirsebom L.A."/>
        </authorList>
    </citation>
    <scope>NUCLEOTIDE SEQUENCE</scope>
    <source>
        <strain evidence="6">DSM 44615</strain>
    </source>
</reference>
<gene>
    <name evidence="6" type="ORF">H7I41_06530</name>
</gene>
<dbReference type="InterPro" id="IPR050642">
    <property type="entry name" value="PDH_E1_Alpha_Subunit"/>
</dbReference>
<protein>
    <submittedName>
        <fullName evidence="6">Thiamine pyrophosphate-dependent dehydrogenase E1 component subunit alpha</fullName>
    </submittedName>
</protein>
<dbReference type="GO" id="GO:0000287">
    <property type="term" value="F:magnesium ion binding"/>
    <property type="evidence" value="ECO:0007669"/>
    <property type="project" value="UniProtKB-ARBA"/>
</dbReference>
<organism evidence="6 7">
    <name type="scientific">[Mycobacterium] manitobense</name>
    <dbReference type="NCBI Taxonomy" id="190147"/>
    <lineage>
        <taxon>Bacteria</taxon>
        <taxon>Bacillati</taxon>
        <taxon>Actinomycetota</taxon>
        <taxon>Actinomycetes</taxon>
        <taxon>Mycobacteriales</taxon>
        <taxon>Mycobacteriaceae</taxon>
        <taxon>Mycolicibacterium</taxon>
    </lineage>
</organism>
<dbReference type="Proteomes" id="UP001140293">
    <property type="component" value="Unassembled WGS sequence"/>
</dbReference>
<evidence type="ECO:0000256" key="2">
    <source>
        <dbReference type="ARBA" id="ARBA00001964"/>
    </source>
</evidence>